<proteinExistence type="predicted"/>
<name>A0A177ARU6_9BILA</name>
<sequence>MRNEYQTILNSKNDEIQLSLVHSSLGPNDTMEEYGRLHCYPIRQTKDDGLIEWIYSDDFKNFMIPRGFMSPKVTIKGLAIGKSFFGMCDFKMYSVVKQTNDTTFITESINVNQTMAQTNKL</sequence>
<gene>
    <name evidence="1" type="ORF">A3Q56_08336</name>
</gene>
<reference evidence="1 2" key="1">
    <citation type="submission" date="2016-04" db="EMBL/GenBank/DDBJ databases">
        <title>The genome of Intoshia linei affirms orthonectids as highly simplified spiralians.</title>
        <authorList>
            <person name="Mikhailov K.V."/>
            <person name="Slusarev G.S."/>
            <person name="Nikitin M.A."/>
            <person name="Logacheva M.D."/>
            <person name="Penin A."/>
            <person name="Aleoshin V."/>
            <person name="Panchin Y.V."/>
        </authorList>
    </citation>
    <scope>NUCLEOTIDE SEQUENCE [LARGE SCALE GENOMIC DNA]</scope>
    <source>
        <strain evidence="1">Intl2013</strain>
        <tissue evidence="1">Whole animal</tissue>
    </source>
</reference>
<keyword evidence="2" id="KW-1185">Reference proteome</keyword>
<organism evidence="1 2">
    <name type="scientific">Intoshia linei</name>
    <dbReference type="NCBI Taxonomy" id="1819745"/>
    <lineage>
        <taxon>Eukaryota</taxon>
        <taxon>Metazoa</taxon>
        <taxon>Spiralia</taxon>
        <taxon>Lophotrochozoa</taxon>
        <taxon>Mesozoa</taxon>
        <taxon>Orthonectida</taxon>
        <taxon>Rhopaluridae</taxon>
        <taxon>Intoshia</taxon>
    </lineage>
</organism>
<evidence type="ECO:0000313" key="2">
    <source>
        <dbReference type="Proteomes" id="UP000078046"/>
    </source>
</evidence>
<dbReference type="Proteomes" id="UP000078046">
    <property type="component" value="Unassembled WGS sequence"/>
</dbReference>
<protein>
    <submittedName>
        <fullName evidence="1">Uncharacterized protein</fullName>
    </submittedName>
</protein>
<dbReference type="EMBL" id="LWCA01002289">
    <property type="protein sequence ID" value="OAF63964.1"/>
    <property type="molecule type" value="Genomic_DNA"/>
</dbReference>
<comment type="caution">
    <text evidence="1">The sequence shown here is derived from an EMBL/GenBank/DDBJ whole genome shotgun (WGS) entry which is preliminary data.</text>
</comment>
<evidence type="ECO:0000313" key="1">
    <source>
        <dbReference type="EMBL" id="OAF63964.1"/>
    </source>
</evidence>
<dbReference type="AlphaFoldDB" id="A0A177ARU6"/>
<accession>A0A177ARU6</accession>